<dbReference type="Gene3D" id="3.40.605.10">
    <property type="entry name" value="Aldehyde Dehydrogenase, Chain A, domain 1"/>
    <property type="match status" value="1"/>
</dbReference>
<organism evidence="5 6">
    <name type="scientific">Streptomyces kebangsaanensis</name>
    <dbReference type="NCBI Taxonomy" id="864058"/>
    <lineage>
        <taxon>Bacteria</taxon>
        <taxon>Bacillati</taxon>
        <taxon>Actinomycetota</taxon>
        <taxon>Actinomycetes</taxon>
        <taxon>Kitasatosporales</taxon>
        <taxon>Streptomycetaceae</taxon>
        <taxon>Streptomyces</taxon>
    </lineage>
</organism>
<dbReference type="CDD" id="cd07112">
    <property type="entry name" value="ALDH_GABALDH-PuuC"/>
    <property type="match status" value="1"/>
</dbReference>
<evidence type="ECO:0000259" key="4">
    <source>
        <dbReference type="Pfam" id="PF00171"/>
    </source>
</evidence>
<dbReference type="SUPFAM" id="SSF53720">
    <property type="entry name" value="ALDH-like"/>
    <property type="match status" value="1"/>
</dbReference>
<dbReference type="Proteomes" id="UP001601197">
    <property type="component" value="Unassembled WGS sequence"/>
</dbReference>
<dbReference type="InterPro" id="IPR016160">
    <property type="entry name" value="Ald_DH_CS_CYS"/>
</dbReference>
<dbReference type="InterPro" id="IPR016162">
    <property type="entry name" value="Ald_DH_N"/>
</dbReference>
<sequence>MPAVTHDEWLRRAKAFAPPRAHHIDGTEEAGGGAAFPVVSPRDGQVLTEVADAGTTEVDAAVAAARRAFDSGPWPRLAPADRGRVLLRVADLLQERRAELALAVTLEMGKPITDAHDIELRALINTFRWYGQLADKLTDESPHTAPDALALVTREPAGVVGAVVPWNFPLTLAGWKVAPALAAGCTVVLKPSENSPLSALLLARIATEAGLPPGVLNVVNGDGPVAGRALGLHPDVDVLAFTGSTAVGRHFLRYSADSNLKRVWLELGGKSPNIVLPDAPDLAKAAATAAWGIFFNQGEMCTAPSRLLVHSSIAEEVTEAVVARARELRVGDPLDPATEMGALVGEAHLGRVLDHVRRGADDGARLRTGGERTLTETGGVYLRPTVFDRVDPGSRLAREEIFGPVLSVLSFDGVDEAVELANATEYGLAAGLWTSDLSTAHRVSRALKAGTVWVNCYEEGDLTVPFGGMKQSGNGRDKSVHALEKYTELKTTWIQL</sequence>
<dbReference type="PROSITE" id="PS00687">
    <property type="entry name" value="ALDEHYDE_DEHYDR_GLU"/>
    <property type="match status" value="1"/>
</dbReference>
<dbReference type="InterPro" id="IPR029510">
    <property type="entry name" value="Ald_DH_CS_GLU"/>
</dbReference>
<feature type="active site" evidence="2">
    <location>
        <position position="266"/>
    </location>
</feature>
<reference evidence="5 6" key="1">
    <citation type="submission" date="2024-10" db="EMBL/GenBank/DDBJ databases">
        <title>The Natural Products Discovery Center: Release of the First 8490 Sequenced Strains for Exploring Actinobacteria Biosynthetic Diversity.</title>
        <authorList>
            <person name="Kalkreuter E."/>
            <person name="Kautsar S.A."/>
            <person name="Yang D."/>
            <person name="Bader C.D."/>
            <person name="Teijaro C.N."/>
            <person name="Fluegel L."/>
            <person name="Davis C.M."/>
            <person name="Simpson J.R."/>
            <person name="Lauterbach L."/>
            <person name="Steele A.D."/>
            <person name="Gui C."/>
            <person name="Meng S."/>
            <person name="Li G."/>
            <person name="Viehrig K."/>
            <person name="Ye F."/>
            <person name="Su P."/>
            <person name="Kiefer A.F."/>
            <person name="Nichols A."/>
            <person name="Cepeda A.J."/>
            <person name="Yan W."/>
            <person name="Fan B."/>
            <person name="Jiang Y."/>
            <person name="Adhikari A."/>
            <person name="Zheng C.-J."/>
            <person name="Schuster L."/>
            <person name="Cowan T.M."/>
            <person name="Smanski M.J."/>
            <person name="Chevrette M.G."/>
            <person name="De Carvalho L.P.S."/>
            <person name="Shen B."/>
        </authorList>
    </citation>
    <scope>NUCLEOTIDE SEQUENCE [LARGE SCALE GENOMIC DNA]</scope>
    <source>
        <strain evidence="5 6">NPDC007147</strain>
    </source>
</reference>
<accession>A0ABW6KY92</accession>
<dbReference type="PROSITE" id="PS00070">
    <property type="entry name" value="ALDEHYDE_DEHYDR_CYS"/>
    <property type="match status" value="1"/>
</dbReference>
<dbReference type="EMBL" id="JBIAFJ010000027">
    <property type="protein sequence ID" value="MFE9172854.1"/>
    <property type="molecule type" value="Genomic_DNA"/>
</dbReference>
<dbReference type="InterPro" id="IPR015590">
    <property type="entry name" value="Aldehyde_DH_dom"/>
</dbReference>
<evidence type="ECO:0000313" key="5">
    <source>
        <dbReference type="EMBL" id="MFE9172854.1"/>
    </source>
</evidence>
<dbReference type="Gene3D" id="3.40.309.10">
    <property type="entry name" value="Aldehyde Dehydrogenase, Chain A, domain 2"/>
    <property type="match status" value="1"/>
</dbReference>
<protein>
    <submittedName>
        <fullName evidence="5">Aldehyde dehydrogenase</fullName>
    </submittedName>
</protein>
<comment type="caution">
    <text evidence="5">The sequence shown here is derived from an EMBL/GenBank/DDBJ whole genome shotgun (WGS) entry which is preliminary data.</text>
</comment>
<dbReference type="InterPro" id="IPR016161">
    <property type="entry name" value="Ald_DH/histidinol_DH"/>
</dbReference>
<proteinExistence type="inferred from homology"/>
<evidence type="ECO:0000313" key="6">
    <source>
        <dbReference type="Proteomes" id="UP001601197"/>
    </source>
</evidence>
<dbReference type="RefSeq" id="WP_388350841.1">
    <property type="nucleotide sequence ID" value="NZ_JBIAFJ010000027.1"/>
</dbReference>
<comment type="similarity">
    <text evidence="3">Belongs to the aldehyde dehydrogenase family.</text>
</comment>
<feature type="domain" description="Aldehyde dehydrogenase" evidence="4">
    <location>
        <begin position="34"/>
        <end position="491"/>
    </location>
</feature>
<keyword evidence="6" id="KW-1185">Reference proteome</keyword>
<dbReference type="InterPro" id="IPR016163">
    <property type="entry name" value="Ald_DH_C"/>
</dbReference>
<name>A0ABW6KY92_9ACTN</name>
<evidence type="ECO:0000256" key="1">
    <source>
        <dbReference type="ARBA" id="ARBA00023002"/>
    </source>
</evidence>
<evidence type="ECO:0000256" key="2">
    <source>
        <dbReference type="PROSITE-ProRule" id="PRU10007"/>
    </source>
</evidence>
<dbReference type="PANTHER" id="PTHR11699">
    <property type="entry name" value="ALDEHYDE DEHYDROGENASE-RELATED"/>
    <property type="match status" value="1"/>
</dbReference>
<keyword evidence="1 3" id="KW-0560">Oxidoreductase</keyword>
<gene>
    <name evidence="5" type="ORF">ACFYNZ_25850</name>
</gene>
<evidence type="ECO:0000256" key="3">
    <source>
        <dbReference type="RuleBase" id="RU003345"/>
    </source>
</evidence>
<dbReference type="Pfam" id="PF00171">
    <property type="entry name" value="Aldedh"/>
    <property type="match status" value="1"/>
</dbReference>